<protein>
    <submittedName>
        <fullName evidence="1">Uncharacterized protein</fullName>
    </submittedName>
</protein>
<evidence type="ECO:0000313" key="1">
    <source>
        <dbReference type="EMBL" id="JAE20648.1"/>
    </source>
</evidence>
<dbReference type="EMBL" id="GBRH01177248">
    <property type="protein sequence ID" value="JAE20648.1"/>
    <property type="molecule type" value="Transcribed_RNA"/>
</dbReference>
<reference evidence="1" key="1">
    <citation type="submission" date="2014-09" db="EMBL/GenBank/DDBJ databases">
        <authorList>
            <person name="Magalhaes I.L.F."/>
            <person name="Oliveira U."/>
            <person name="Santos F.R."/>
            <person name="Vidigal T.H.D.A."/>
            <person name="Brescovit A.D."/>
            <person name="Santos A.J."/>
        </authorList>
    </citation>
    <scope>NUCLEOTIDE SEQUENCE</scope>
    <source>
        <tissue evidence="1">Shoot tissue taken approximately 20 cm above the soil surface</tissue>
    </source>
</reference>
<sequence>MMYYHLITTQVQPTNPSKMGRQNLVLEQVYSATDLPRLICFRQAFSDNYK</sequence>
<dbReference type="AlphaFoldDB" id="A0A0A9V421"/>
<accession>A0A0A9V421</accession>
<name>A0A0A9V421_ARUDO</name>
<reference evidence="1" key="2">
    <citation type="journal article" date="2015" name="Data Brief">
        <title>Shoot transcriptome of the giant reed, Arundo donax.</title>
        <authorList>
            <person name="Barrero R.A."/>
            <person name="Guerrero F.D."/>
            <person name="Moolhuijzen P."/>
            <person name="Goolsby J.A."/>
            <person name="Tidwell J."/>
            <person name="Bellgard S.E."/>
            <person name="Bellgard M.I."/>
        </authorList>
    </citation>
    <scope>NUCLEOTIDE SEQUENCE</scope>
    <source>
        <tissue evidence="1">Shoot tissue taken approximately 20 cm above the soil surface</tissue>
    </source>
</reference>
<organism evidence="1">
    <name type="scientific">Arundo donax</name>
    <name type="common">Giant reed</name>
    <name type="synonym">Donax arundinaceus</name>
    <dbReference type="NCBI Taxonomy" id="35708"/>
    <lineage>
        <taxon>Eukaryota</taxon>
        <taxon>Viridiplantae</taxon>
        <taxon>Streptophyta</taxon>
        <taxon>Embryophyta</taxon>
        <taxon>Tracheophyta</taxon>
        <taxon>Spermatophyta</taxon>
        <taxon>Magnoliopsida</taxon>
        <taxon>Liliopsida</taxon>
        <taxon>Poales</taxon>
        <taxon>Poaceae</taxon>
        <taxon>PACMAD clade</taxon>
        <taxon>Arundinoideae</taxon>
        <taxon>Arundineae</taxon>
        <taxon>Arundo</taxon>
    </lineage>
</organism>
<proteinExistence type="predicted"/>